<evidence type="ECO:0000313" key="11">
    <source>
        <dbReference type="EMBL" id="MBB6400932.1"/>
    </source>
</evidence>
<gene>
    <name evidence="5" type="primary">srp19</name>
    <name evidence="13" type="ORF">H0S71_02235</name>
    <name evidence="7" type="ORF">HNP89_000659</name>
    <name evidence="8" type="ORF">HNP91_000622</name>
    <name evidence="11" type="ORF">HNP92_000217</name>
    <name evidence="9" type="ORF">HNP94_000621</name>
    <name evidence="12" type="ORF">HNP96_000394</name>
    <name evidence="10" type="ORF">HNP97_000349</name>
    <name evidence="6" type="ORF">MMJJ_17380</name>
</gene>
<reference evidence="14" key="1">
    <citation type="journal article" date="2018" name="Genome Announc.">
        <title>Complete Genome Sequence of the Methanococcus maripaludis Type Strain JJ (DSM 2067), a Model for Selenoprotein Synthesis in Archaea.</title>
        <authorList>
            <person name="Poehlein A."/>
            <person name="Heym D."/>
            <person name="Quitzke V."/>
            <person name="Fersch J."/>
            <person name="Daniel R."/>
            <person name="Rother M."/>
        </authorList>
    </citation>
    <scope>NUCLEOTIDE SEQUENCE [LARGE SCALE GENOMIC DNA]</scope>
    <source>
        <strain evidence="14">DSM 2067</strain>
    </source>
</reference>
<reference evidence="15 17" key="3">
    <citation type="submission" date="2020-07" db="EMBL/GenBank/DDBJ databases">
        <title>Genomic Encyclopedia of Type Strains, Phase IV (KMG-V): Genome sequencing to study the core and pangenomes of soil and plant-associated prokaryotes.</title>
        <authorList>
            <person name="Whitman W."/>
        </authorList>
    </citation>
    <scope>NUCLEOTIDE SEQUENCE [LARGE SCALE GENOMIC DNA]</scope>
    <source>
        <strain evidence="11 16">C11</strain>
        <strain evidence="9 17">C13</strain>
        <strain evidence="8 18">C9</strain>
        <strain evidence="12 20">D1</strain>
        <strain evidence="10 19">DSM 7078</strain>
        <strain evidence="7 15">S1</strain>
    </source>
</reference>
<dbReference type="Proteomes" id="UP000590564">
    <property type="component" value="Unassembled WGS sequence"/>
</dbReference>
<dbReference type="GO" id="GO:0006617">
    <property type="term" value="P:SRP-dependent cotranslational protein targeting to membrane, signal sequence recognition"/>
    <property type="evidence" value="ECO:0007669"/>
    <property type="project" value="TreeGrafter"/>
</dbReference>
<comment type="subcellular location">
    <subcellularLocation>
        <location evidence="1 5">Cytoplasm</location>
    </subcellularLocation>
</comment>
<reference evidence="6" key="2">
    <citation type="submission" date="2018-02" db="EMBL/GenBank/DDBJ databases">
        <title>Complete genome sequence of the Methanococcus maripaludis type strain JJ (DSM 2067), a model for selenoprotein synthesis in Archaea.</title>
        <authorList>
            <person name="Poehlein A."/>
            <person name="Heym D."/>
            <person name="Quitzke V."/>
            <person name="Fersch J."/>
            <person name="Daniel R."/>
            <person name="Rother M."/>
        </authorList>
    </citation>
    <scope>NUCLEOTIDE SEQUENCE [LARGE SCALE GENOMIC DNA]</scope>
    <source>
        <strain evidence="6">DSM 2067</strain>
    </source>
</reference>
<dbReference type="EMBL" id="JACHED010000001">
    <property type="protein sequence ID" value="MBB6496373.1"/>
    <property type="molecule type" value="Genomic_DNA"/>
</dbReference>
<dbReference type="EMBL" id="JACCQJ010000001">
    <property type="protein sequence ID" value="MBG0768711.1"/>
    <property type="molecule type" value="Genomic_DNA"/>
</dbReference>
<name>A0A2L1CCQ8_METMI</name>
<accession>A0A2L1CCQ8</accession>
<dbReference type="Gene3D" id="3.30.56.30">
    <property type="entry name" value="Signal recognition particle, SRP19-like subunit"/>
    <property type="match status" value="1"/>
</dbReference>
<dbReference type="HAMAP" id="MF_00305">
    <property type="entry name" value="SRP19"/>
    <property type="match status" value="1"/>
</dbReference>
<evidence type="ECO:0000313" key="20">
    <source>
        <dbReference type="Proteomes" id="UP000590564"/>
    </source>
</evidence>
<evidence type="ECO:0000256" key="3">
    <source>
        <dbReference type="ARBA" id="ARBA00023135"/>
    </source>
</evidence>
<evidence type="ECO:0000313" key="14">
    <source>
        <dbReference type="Proteomes" id="UP000239462"/>
    </source>
</evidence>
<dbReference type="Pfam" id="PF01922">
    <property type="entry name" value="SRP19"/>
    <property type="match status" value="1"/>
</dbReference>
<dbReference type="EMBL" id="CP026606">
    <property type="protein sequence ID" value="AVB77109.1"/>
    <property type="molecule type" value="Genomic_DNA"/>
</dbReference>
<evidence type="ECO:0000313" key="10">
    <source>
        <dbReference type="EMBL" id="MBB6066859.1"/>
    </source>
</evidence>
<dbReference type="EMBL" id="JACDUO010000001">
    <property type="protein sequence ID" value="MBA2863621.1"/>
    <property type="molecule type" value="Genomic_DNA"/>
</dbReference>
<evidence type="ECO:0000313" key="15">
    <source>
        <dbReference type="Proteomes" id="UP000522365"/>
    </source>
</evidence>
<dbReference type="PANTHER" id="PTHR17453">
    <property type="entry name" value="SIGNAL RECOGNITION PARTICLE 19 KD PROTEIN"/>
    <property type="match status" value="1"/>
</dbReference>
<dbReference type="GO" id="GO:0048500">
    <property type="term" value="C:signal recognition particle"/>
    <property type="evidence" value="ECO:0007669"/>
    <property type="project" value="UniProtKB-UniRule"/>
</dbReference>
<dbReference type="RefSeq" id="WP_013999537.1">
    <property type="nucleotide sequence ID" value="NZ_CP020120.1"/>
</dbReference>
<dbReference type="SUPFAM" id="SSF69695">
    <property type="entry name" value="SRP19"/>
    <property type="match status" value="1"/>
</dbReference>
<keyword evidence="4 5" id="KW-0687">Ribonucleoprotein</keyword>
<dbReference type="PANTHER" id="PTHR17453:SF0">
    <property type="entry name" value="SIGNAL RECOGNITION PARTICLE 19 KDA PROTEIN"/>
    <property type="match status" value="1"/>
</dbReference>
<comment type="function">
    <text evidence="5">Involved in targeting and insertion of nascent membrane proteins into the cytoplasmic membrane. Binds directly to 7S RNA and mediates binding of the 54 kDa subunit of the SRP.</text>
</comment>
<evidence type="ECO:0000313" key="9">
    <source>
        <dbReference type="EMBL" id="MBA2863621.1"/>
    </source>
</evidence>
<dbReference type="InterPro" id="IPR002778">
    <property type="entry name" value="Signal_recog_particle_SRP19"/>
</dbReference>
<evidence type="ECO:0000313" key="12">
    <source>
        <dbReference type="EMBL" id="MBB6496373.1"/>
    </source>
</evidence>
<evidence type="ECO:0000313" key="7">
    <source>
        <dbReference type="EMBL" id="MBA2852722.1"/>
    </source>
</evidence>
<evidence type="ECO:0000313" key="16">
    <source>
        <dbReference type="Proteomes" id="UP000536195"/>
    </source>
</evidence>
<evidence type="ECO:0000256" key="5">
    <source>
        <dbReference type="HAMAP-Rule" id="MF_00305"/>
    </source>
</evidence>
<keyword evidence="5" id="KW-0694">RNA-binding</keyword>
<comment type="similarity">
    <text evidence="5">Belongs to the SRP19 family.</text>
</comment>
<evidence type="ECO:0000313" key="18">
    <source>
        <dbReference type="Proteomes" id="UP000568063"/>
    </source>
</evidence>
<evidence type="ECO:0000313" key="13">
    <source>
        <dbReference type="EMBL" id="MBG0768711.1"/>
    </source>
</evidence>
<dbReference type="Proteomes" id="UP000239462">
    <property type="component" value="Chromosome"/>
</dbReference>
<dbReference type="InterPro" id="IPR022938">
    <property type="entry name" value="SRP19_arc-type"/>
</dbReference>
<reference evidence="13" key="4">
    <citation type="submission" date="2020-07" db="EMBL/GenBank/DDBJ databases">
        <title>Severe corrosion of carbon steel in oil field produced water can be linked to methanogenic archaea containing a special type of NiFe hydrogenase.</title>
        <authorList>
            <person name="Lahme S."/>
            <person name="Mand J."/>
            <person name="Longwell J."/>
            <person name="Smith R."/>
            <person name="Enning D."/>
        </authorList>
    </citation>
    <scope>NUCLEOTIDE SEQUENCE</scope>
    <source>
        <strain evidence="13">MIC098Bin5</strain>
    </source>
</reference>
<dbReference type="GeneID" id="10982683"/>
<evidence type="ECO:0000313" key="17">
    <source>
        <dbReference type="Proteomes" id="UP000567099"/>
    </source>
</evidence>
<dbReference type="InterPro" id="IPR036521">
    <property type="entry name" value="SRP19-like_sf"/>
</dbReference>
<comment type="subunit">
    <text evidence="5">Part of the signal recognition particle protein translocation system, which is composed of SRP and FtsY. Archaeal SRP consists of a 7S RNA molecule of 300 nucleotides and two protein subunits: SRP54 and SRP19.</text>
</comment>
<protein>
    <recommendedName>
        <fullName evidence="5">Signal recognition particle 19 kDa protein</fullName>
        <shortName evidence="5">SRP19</shortName>
    </recommendedName>
</protein>
<dbReference type="EMBL" id="JACDUM010000001">
    <property type="protein sequence ID" value="MBA2859827.1"/>
    <property type="molecule type" value="Genomic_DNA"/>
</dbReference>
<dbReference type="EMBL" id="JACHEC010000001">
    <property type="protein sequence ID" value="MBB6400932.1"/>
    <property type="molecule type" value="Genomic_DNA"/>
</dbReference>
<evidence type="ECO:0000313" key="19">
    <source>
        <dbReference type="Proteomes" id="UP000584706"/>
    </source>
</evidence>
<proteinExistence type="inferred from homology"/>
<dbReference type="Proteomes" id="UP000584706">
    <property type="component" value="Unassembled WGS sequence"/>
</dbReference>
<dbReference type="Proteomes" id="UP000536195">
    <property type="component" value="Unassembled WGS sequence"/>
</dbReference>
<dbReference type="AlphaFoldDB" id="A0A2L1CCQ8"/>
<dbReference type="GO" id="GO:0008312">
    <property type="term" value="F:7S RNA binding"/>
    <property type="evidence" value="ECO:0007669"/>
    <property type="project" value="UniProtKB-UniRule"/>
</dbReference>
<evidence type="ECO:0000313" key="6">
    <source>
        <dbReference type="EMBL" id="AVB77109.1"/>
    </source>
</evidence>
<dbReference type="Proteomes" id="UP000568063">
    <property type="component" value="Unassembled WGS sequence"/>
</dbReference>
<dbReference type="Proteomes" id="UP000522365">
    <property type="component" value="Unassembled WGS sequence"/>
</dbReference>
<keyword evidence="3 5" id="KW-0733">Signal recognition particle</keyword>
<dbReference type="Proteomes" id="UP000714405">
    <property type="component" value="Unassembled WGS sequence"/>
</dbReference>
<evidence type="ECO:0000256" key="4">
    <source>
        <dbReference type="ARBA" id="ARBA00023274"/>
    </source>
</evidence>
<evidence type="ECO:0000256" key="1">
    <source>
        <dbReference type="ARBA" id="ARBA00004496"/>
    </source>
</evidence>
<dbReference type="EMBL" id="JACHIQ010000001">
    <property type="protein sequence ID" value="MBB6066859.1"/>
    <property type="molecule type" value="Genomic_DNA"/>
</dbReference>
<dbReference type="Proteomes" id="UP000567099">
    <property type="component" value="Unassembled WGS sequence"/>
</dbReference>
<sequence length="89" mass="10434">MKEIILWPAYIDLKRTKNEGRKVPKEIAVQNPKLKDIASKIKKMGLEYSVENKKSYPKESWEICGYIKVKVDESTSKLQFLKEICNNMK</sequence>
<organism evidence="6 14">
    <name type="scientific">Methanococcus maripaludis</name>
    <name type="common">Methanococcus deltae</name>
    <dbReference type="NCBI Taxonomy" id="39152"/>
    <lineage>
        <taxon>Archaea</taxon>
        <taxon>Methanobacteriati</taxon>
        <taxon>Methanobacteriota</taxon>
        <taxon>Methanomada group</taxon>
        <taxon>Methanococci</taxon>
        <taxon>Methanococcales</taxon>
        <taxon>Methanococcaceae</taxon>
        <taxon>Methanococcus</taxon>
    </lineage>
</organism>
<dbReference type="KEGG" id="mmad:MMJJ_17380"/>
<keyword evidence="2 5" id="KW-0963">Cytoplasm</keyword>
<dbReference type="EMBL" id="JACDUK010000001">
    <property type="protein sequence ID" value="MBA2852722.1"/>
    <property type="molecule type" value="Genomic_DNA"/>
</dbReference>
<evidence type="ECO:0000256" key="2">
    <source>
        <dbReference type="ARBA" id="ARBA00022490"/>
    </source>
</evidence>
<evidence type="ECO:0000313" key="8">
    <source>
        <dbReference type="EMBL" id="MBA2859827.1"/>
    </source>
</evidence>